<dbReference type="EMBL" id="WTVN01000007">
    <property type="protein sequence ID" value="NMG43383.1"/>
    <property type="molecule type" value="Genomic_DNA"/>
</dbReference>
<protein>
    <submittedName>
        <fullName evidence="6">Phosphodiesterase</fullName>
    </submittedName>
</protein>
<evidence type="ECO:0000256" key="4">
    <source>
        <dbReference type="ARBA" id="ARBA00025742"/>
    </source>
</evidence>
<keyword evidence="7" id="KW-1185">Reference proteome</keyword>
<feature type="domain" description="Calcineurin-like phosphoesterase" evidence="5">
    <location>
        <begin position="1"/>
        <end position="194"/>
    </location>
</feature>
<dbReference type="RefSeq" id="WP_169255297.1">
    <property type="nucleotide sequence ID" value="NZ_WTVN01000007.1"/>
</dbReference>
<accession>A0ABX1PVB9</accession>
<keyword evidence="2" id="KW-0378">Hydrolase</keyword>
<evidence type="ECO:0000256" key="2">
    <source>
        <dbReference type="ARBA" id="ARBA00022801"/>
    </source>
</evidence>
<dbReference type="InterPro" id="IPR050884">
    <property type="entry name" value="CNP_phosphodiesterase-III"/>
</dbReference>
<proteinExistence type="inferred from homology"/>
<evidence type="ECO:0000313" key="6">
    <source>
        <dbReference type="EMBL" id="NMG43383.1"/>
    </source>
</evidence>
<evidence type="ECO:0000256" key="3">
    <source>
        <dbReference type="ARBA" id="ARBA00023004"/>
    </source>
</evidence>
<dbReference type="InterPro" id="IPR029052">
    <property type="entry name" value="Metallo-depent_PP-like"/>
</dbReference>
<sequence length="260" mass="28199">MLIAQLSDPHVVAPGSLLYGKIDTGALFAAAVRRVARLSPVPDLVVVSGDLVNEGTAREYARVRELLAPLPMPWQVMAGNHDDREQLRAAFPDQGFGDGSLCCARRMLGDLTLLFLDTTIPGEEGGEIADEQLAWLDRACDPDRDCLLFLHHPPFATGIAGLDTIACSGSARLADWLHRHAEVRALACGHVHRPIFASFAGRPCITAPSVAHQIVCDLSGAPDALAWCREPPAFLLHRWHDGELVTHVLPVDESAAQRYD</sequence>
<dbReference type="SUPFAM" id="SSF56300">
    <property type="entry name" value="Metallo-dependent phosphatases"/>
    <property type="match status" value="1"/>
</dbReference>
<keyword evidence="3" id="KW-0408">Iron</keyword>
<evidence type="ECO:0000259" key="5">
    <source>
        <dbReference type="Pfam" id="PF00149"/>
    </source>
</evidence>
<dbReference type="InterPro" id="IPR004843">
    <property type="entry name" value="Calcineurin-like_PHP"/>
</dbReference>
<dbReference type="Pfam" id="PF00149">
    <property type="entry name" value="Metallophos"/>
    <property type="match status" value="1"/>
</dbReference>
<dbReference type="PANTHER" id="PTHR42988:SF2">
    <property type="entry name" value="CYCLIC NUCLEOTIDE PHOSPHODIESTERASE CBUA0032-RELATED"/>
    <property type="match status" value="1"/>
</dbReference>
<dbReference type="Proteomes" id="UP000623795">
    <property type="component" value="Unassembled WGS sequence"/>
</dbReference>
<evidence type="ECO:0000256" key="1">
    <source>
        <dbReference type="ARBA" id="ARBA00022723"/>
    </source>
</evidence>
<name>A0ABX1PVB9_9RHOO</name>
<dbReference type="InterPro" id="IPR042281">
    <property type="entry name" value="GpdQ_beta-strand"/>
</dbReference>
<reference evidence="6 7" key="1">
    <citation type="submission" date="2019-12" db="EMBL/GenBank/DDBJ databases">
        <title>Comparative genomics gives insights into the taxonomy of the Azoarcus-Aromatoleum group and reveals separate origins of nif in the plant-associated Azoarcus and non-plant-associated Aromatoleum sub-groups.</title>
        <authorList>
            <person name="Lafos M."/>
            <person name="Maluk M."/>
            <person name="Batista M."/>
            <person name="Junghare M."/>
            <person name="Carmona M."/>
            <person name="Faoro H."/>
            <person name="Cruz L.M."/>
            <person name="Battistoni F."/>
            <person name="De Souza E."/>
            <person name="Pedrosa F."/>
            <person name="Chen W.-M."/>
            <person name="Poole P.S."/>
            <person name="Dixon R.A."/>
            <person name="James E.K."/>
        </authorList>
    </citation>
    <scope>NUCLEOTIDE SEQUENCE [LARGE SCALE GENOMIC DNA]</scope>
    <source>
        <strain evidence="6 7">Td21</strain>
    </source>
</reference>
<comment type="caution">
    <text evidence="6">The sequence shown here is derived from an EMBL/GenBank/DDBJ whole genome shotgun (WGS) entry which is preliminary data.</text>
</comment>
<dbReference type="Gene3D" id="3.60.21.40">
    <property type="entry name" value="GpdQ, catalytic alpha/beta sandwich domain"/>
    <property type="match status" value="1"/>
</dbReference>
<dbReference type="CDD" id="cd07402">
    <property type="entry name" value="MPP_GpdQ"/>
    <property type="match status" value="1"/>
</dbReference>
<gene>
    <name evidence="6" type="ORF">GPA22_06505</name>
</gene>
<organism evidence="6 7">
    <name type="scientific">Aromatoleum toluvorans</name>
    <dbReference type="NCBI Taxonomy" id="92002"/>
    <lineage>
        <taxon>Bacteria</taxon>
        <taxon>Pseudomonadati</taxon>
        <taxon>Pseudomonadota</taxon>
        <taxon>Betaproteobacteria</taxon>
        <taxon>Rhodocyclales</taxon>
        <taxon>Rhodocyclaceae</taxon>
        <taxon>Aromatoleum</taxon>
    </lineage>
</organism>
<evidence type="ECO:0000313" key="7">
    <source>
        <dbReference type="Proteomes" id="UP000623795"/>
    </source>
</evidence>
<dbReference type="Gene3D" id="3.30.750.180">
    <property type="entry name" value="GpdQ, beta-strand dimerisation domain"/>
    <property type="match status" value="1"/>
</dbReference>
<comment type="similarity">
    <text evidence="4">Belongs to the cyclic nucleotide phosphodiesterase class-III family.</text>
</comment>
<dbReference type="InterPro" id="IPR042283">
    <property type="entry name" value="GpdQ_catalytic"/>
</dbReference>
<keyword evidence="1" id="KW-0479">Metal-binding</keyword>
<dbReference type="PANTHER" id="PTHR42988">
    <property type="entry name" value="PHOSPHOHYDROLASE"/>
    <property type="match status" value="1"/>
</dbReference>
<dbReference type="InterPro" id="IPR026575">
    <property type="entry name" value="GpdQ/CpdA-like"/>
</dbReference>